<feature type="region of interest" description="Disordered" evidence="9">
    <location>
        <begin position="10"/>
        <end position="44"/>
    </location>
</feature>
<dbReference type="InterPro" id="IPR008906">
    <property type="entry name" value="HATC_C_dom"/>
</dbReference>
<dbReference type="STRING" id="1230905.A0A078BBW8"/>
<dbReference type="GO" id="GO:0008270">
    <property type="term" value="F:zinc ion binding"/>
    <property type="evidence" value="ECO:0007669"/>
    <property type="project" value="UniProtKB-KW"/>
</dbReference>
<keyword evidence="4" id="KW-0862">Zinc</keyword>
<dbReference type="SUPFAM" id="SSF53098">
    <property type="entry name" value="Ribonuclease H-like"/>
    <property type="match status" value="1"/>
</dbReference>
<keyword evidence="5" id="KW-0805">Transcription regulation</keyword>
<dbReference type="SMART" id="SM00614">
    <property type="entry name" value="ZnF_BED"/>
    <property type="match status" value="1"/>
</dbReference>
<keyword evidence="6" id="KW-0238">DNA-binding</keyword>
<dbReference type="EMBL" id="LT598466">
    <property type="protein sequence ID" value="SCU85168.1"/>
    <property type="molecule type" value="Genomic_DNA"/>
</dbReference>
<evidence type="ECO:0000256" key="8">
    <source>
        <dbReference type="ARBA" id="ARBA00023242"/>
    </source>
</evidence>
<proteinExistence type="predicted"/>
<evidence type="ECO:0000259" key="10">
    <source>
        <dbReference type="Pfam" id="PF02892"/>
    </source>
</evidence>
<keyword evidence="3" id="KW-0863">Zinc-finger</keyword>
<evidence type="ECO:0000256" key="4">
    <source>
        <dbReference type="ARBA" id="ARBA00022833"/>
    </source>
</evidence>
<keyword evidence="8" id="KW-0539">Nucleus</keyword>
<feature type="compositionally biased region" description="Acidic residues" evidence="9">
    <location>
        <begin position="12"/>
        <end position="22"/>
    </location>
</feature>
<keyword evidence="14" id="KW-1185">Reference proteome</keyword>
<feature type="domain" description="BED-type" evidence="10">
    <location>
        <begin position="64"/>
        <end position="104"/>
    </location>
</feature>
<dbReference type="Pfam" id="PF05699">
    <property type="entry name" value="Dimer_Tnp_hAT"/>
    <property type="match status" value="1"/>
</dbReference>
<dbReference type="InterPro" id="IPR003656">
    <property type="entry name" value="Znf_BED"/>
</dbReference>
<dbReference type="GO" id="GO:0005634">
    <property type="term" value="C:nucleus"/>
    <property type="evidence" value="ECO:0007669"/>
    <property type="project" value="UniProtKB-SubCell"/>
</dbReference>
<name>A0A078BBW8_9SACH</name>
<evidence type="ECO:0000256" key="7">
    <source>
        <dbReference type="ARBA" id="ARBA00023163"/>
    </source>
</evidence>
<sequence length="765" mass="87838">MIAVQESYQIEELSDETSDLEGETLTPEPRVSNPVDAADGSSIPITPTRQLKVTGWMDRSALRRHFDVTEVDGLKIASCVHCKREFKEARSTGNLSKHVKNVHPLAYQNGRKEEEKSRSLSQLGVKCRSLPPPAAITAEWKHSPGDFGILLLLTEKLVPFSFFEGKSWNVISEACSGIKLIKSRPAIIDRLSNYTNHFNTALKKVLSKTDFINIELGIWSGGNGRSYLAVAASFAPNLINDAMLTDVGSSKALLNNHYAPYNTHILGFIDVSDTPHTGENLFKEVRDVMKEYEIDDRVATITCDNATNNICMHSHLVHDHFKKCKSKTFDRLGNFHIFRCGNHILNILFQDVVKNLKANTKFSLALARITRLAHKMKHTSVLRSSLMKASIPLVPAASETRWLYIWKQVTTFLKYRQQYLTWFNNFKKSPQNISAASKIEKCFEQTPEEVHLLQYFVDCCSIFKVLNDTLQEVSFNHLSNAVPFYYTLLEYYDLCGDAHTETIELPTEGAFDFTFINGTQNPPLDMKKTVLDAVLSTRNKFTTYFQYFTENDLYFVAAFLDPSSKHQCFNTLMTEDEAQFRLSKVERYLKSYLKKSEPRKVVTSTELAKRSVRGTRHRVSKLPTINRREKHSRNAEASMCNQAVSEWDKYKAEEQHTLDFKEDLIQWWYERRGAYPNLFRLAVALLYTKFSTSGLERAFSISGKVLRKERRSMSSLNFNRLLVLRNRFKGWGLLDQKLTLNFQDSDEDDDYIECYSQSDDDDLEF</sequence>
<protein>
    <submittedName>
        <fullName evidence="12">Putative transposase of the Rover2 hAT-like family</fullName>
    </submittedName>
</protein>
<dbReference type="Proteomes" id="UP000191024">
    <property type="component" value="Chromosome C"/>
</dbReference>
<feature type="domain" description="HAT C-terminal dimerisation" evidence="11">
    <location>
        <begin position="648"/>
        <end position="726"/>
    </location>
</feature>
<evidence type="ECO:0000259" key="11">
    <source>
        <dbReference type="Pfam" id="PF05699"/>
    </source>
</evidence>
<accession>A0A078BBW8</accession>
<organism evidence="12">
    <name type="scientific">Lachancea mirantina</name>
    <dbReference type="NCBI Taxonomy" id="1230905"/>
    <lineage>
        <taxon>Eukaryota</taxon>
        <taxon>Fungi</taxon>
        <taxon>Dikarya</taxon>
        <taxon>Ascomycota</taxon>
        <taxon>Saccharomycotina</taxon>
        <taxon>Saccharomycetes</taxon>
        <taxon>Saccharomycetales</taxon>
        <taxon>Saccharomycetaceae</taxon>
        <taxon>Lachancea</taxon>
    </lineage>
</organism>
<dbReference type="GO" id="GO:0046983">
    <property type="term" value="F:protein dimerization activity"/>
    <property type="evidence" value="ECO:0007669"/>
    <property type="project" value="InterPro"/>
</dbReference>
<evidence type="ECO:0000256" key="3">
    <source>
        <dbReference type="ARBA" id="ARBA00022771"/>
    </source>
</evidence>
<evidence type="ECO:0000313" key="12">
    <source>
        <dbReference type="EMBL" id="CDW92184.1"/>
    </source>
</evidence>
<evidence type="ECO:0000313" key="14">
    <source>
        <dbReference type="Proteomes" id="UP000191024"/>
    </source>
</evidence>
<evidence type="ECO:0000256" key="9">
    <source>
        <dbReference type="SAM" id="MobiDB-lite"/>
    </source>
</evidence>
<dbReference type="PANTHER" id="PTHR46481">
    <property type="entry name" value="ZINC FINGER BED DOMAIN-CONTAINING PROTEIN 4"/>
    <property type="match status" value="1"/>
</dbReference>
<reference evidence="13" key="3">
    <citation type="submission" date="2016-03" db="EMBL/GenBank/DDBJ databases">
        <authorList>
            <person name="Ploux O."/>
        </authorList>
    </citation>
    <scope>NUCLEOTIDE SEQUENCE [LARGE SCALE GENOMIC DNA]</scope>
</reference>
<dbReference type="EMBL" id="LM651397">
    <property type="protein sequence ID" value="CDW92184.1"/>
    <property type="molecule type" value="Genomic_DNA"/>
</dbReference>
<dbReference type="OrthoDB" id="4837779at2759"/>
<gene>
    <name evidence="12" type="primary">lami0C10330g</name>
    <name evidence="13" type="ORF">LAMI_0C10330T</name>
</gene>
<evidence type="ECO:0000256" key="6">
    <source>
        <dbReference type="ARBA" id="ARBA00023125"/>
    </source>
</evidence>
<reference evidence="14" key="2">
    <citation type="submission" date="2016-03" db="EMBL/GenBank/DDBJ databases">
        <authorList>
            <person name="Devillers H."/>
        </authorList>
    </citation>
    <scope>NUCLEOTIDE SEQUENCE [LARGE SCALE GENOMIC DNA]</scope>
</reference>
<evidence type="ECO:0000256" key="5">
    <source>
        <dbReference type="ARBA" id="ARBA00023015"/>
    </source>
</evidence>
<dbReference type="AlphaFoldDB" id="A0A078BBW8"/>
<dbReference type="InterPro" id="IPR012337">
    <property type="entry name" value="RNaseH-like_sf"/>
</dbReference>
<evidence type="ECO:0000256" key="1">
    <source>
        <dbReference type="ARBA" id="ARBA00004123"/>
    </source>
</evidence>
<dbReference type="PANTHER" id="PTHR46481:SF10">
    <property type="entry name" value="ZINC FINGER BED DOMAIN-CONTAINING PROTEIN 39"/>
    <property type="match status" value="1"/>
</dbReference>
<evidence type="ECO:0000256" key="2">
    <source>
        <dbReference type="ARBA" id="ARBA00022723"/>
    </source>
</evidence>
<dbReference type="InterPro" id="IPR052035">
    <property type="entry name" value="ZnF_BED_domain_contain"/>
</dbReference>
<keyword evidence="2" id="KW-0479">Metal-binding</keyword>
<dbReference type="Pfam" id="PF02892">
    <property type="entry name" value="zf-BED"/>
    <property type="match status" value="1"/>
</dbReference>
<comment type="subcellular location">
    <subcellularLocation>
        <location evidence="1">Nucleus</location>
    </subcellularLocation>
</comment>
<evidence type="ECO:0000313" key="13">
    <source>
        <dbReference type="EMBL" id="SCU85168.1"/>
    </source>
</evidence>
<keyword evidence="7" id="KW-0804">Transcription</keyword>
<reference evidence="12" key="1">
    <citation type="submission" date="2014-06" db="EMBL/GenBank/DDBJ databases">
        <title>Evolutionary dynamics of hAT DNA transposon families in Saccharomycetaceae.</title>
        <authorList>
            <person name="Sarilar V."/>
            <person name="Bleykasten-Grosshans C."/>
            <person name="Neuveglise C."/>
        </authorList>
    </citation>
    <scope>NUCLEOTIDE SEQUENCE</scope>
    <source>
        <strain evidence="12">CBS 11717</strain>
    </source>
</reference>
<dbReference type="GO" id="GO:0003677">
    <property type="term" value="F:DNA binding"/>
    <property type="evidence" value="ECO:0007669"/>
    <property type="project" value="UniProtKB-KW"/>
</dbReference>